<reference evidence="25" key="1">
    <citation type="submission" date="2021-03" db="EMBL/GenBank/DDBJ databases">
        <title>Assistant Professor.</title>
        <authorList>
            <person name="Huq M.A."/>
        </authorList>
    </citation>
    <scope>NUCLEOTIDE SEQUENCE [LARGE SCALE GENOMIC DNA]</scope>
    <source>
        <strain evidence="25">MAH-28</strain>
    </source>
</reference>
<dbReference type="Pfam" id="PF02875">
    <property type="entry name" value="Mur_ligase_C"/>
    <property type="match status" value="1"/>
</dbReference>
<feature type="domain" description="Mur ligase central" evidence="23">
    <location>
        <begin position="51"/>
        <end position="272"/>
    </location>
</feature>
<comment type="pathway">
    <text evidence="2">Cofactor biosynthesis; tetrahydrofolate biosynthesis; 7,8-dihydrofolate from 2-amino-4-hydroxy-6-hydroxymethyl-7,8-dihydropteridine diphosphate and 4-aminobenzoate: step 2/2.</text>
</comment>
<dbReference type="PROSITE" id="PS01012">
    <property type="entry name" value="FOLYLPOLYGLU_SYNT_2"/>
    <property type="match status" value="1"/>
</dbReference>
<keyword evidence="13" id="KW-0289">Folate biosynthesis</keyword>
<evidence type="ECO:0000256" key="2">
    <source>
        <dbReference type="ARBA" id="ARBA00004799"/>
    </source>
</evidence>
<comment type="catalytic activity">
    <reaction evidence="20">
        <text>7,8-dihydropteroate + L-glutamate + ATP = 7,8-dihydrofolate + ADP + phosphate + H(+)</text>
        <dbReference type="Rhea" id="RHEA:23584"/>
        <dbReference type="ChEBI" id="CHEBI:15378"/>
        <dbReference type="ChEBI" id="CHEBI:17839"/>
        <dbReference type="ChEBI" id="CHEBI:29985"/>
        <dbReference type="ChEBI" id="CHEBI:30616"/>
        <dbReference type="ChEBI" id="CHEBI:43474"/>
        <dbReference type="ChEBI" id="CHEBI:57451"/>
        <dbReference type="ChEBI" id="CHEBI:456216"/>
        <dbReference type="EC" id="6.3.2.12"/>
    </reaction>
</comment>
<dbReference type="NCBIfam" id="TIGR01499">
    <property type="entry name" value="folC"/>
    <property type="match status" value="1"/>
</dbReference>
<dbReference type="EC" id="6.3.2.12" evidence="5"/>
<feature type="domain" description="Mur ligase C-terminal" evidence="22">
    <location>
        <begin position="303"/>
        <end position="420"/>
    </location>
</feature>
<accession>A0ABS3YHZ4</accession>
<evidence type="ECO:0000313" key="24">
    <source>
        <dbReference type="EMBL" id="MBO9153908.1"/>
    </source>
</evidence>
<comment type="catalytic activity">
    <reaction evidence="19">
        <text>(6R)-5,10-methylenetetrahydrofolyl-(gamma-L-Glu)(n) + L-glutamate + ATP = (6R)-5,10-methylenetetrahydrofolyl-(gamma-L-Glu)(n+1) + ADP + phosphate + H(+)</text>
        <dbReference type="Rhea" id="RHEA:51912"/>
        <dbReference type="Rhea" id="RHEA-COMP:13257"/>
        <dbReference type="Rhea" id="RHEA-COMP:13258"/>
        <dbReference type="ChEBI" id="CHEBI:15378"/>
        <dbReference type="ChEBI" id="CHEBI:29985"/>
        <dbReference type="ChEBI" id="CHEBI:30616"/>
        <dbReference type="ChEBI" id="CHEBI:43474"/>
        <dbReference type="ChEBI" id="CHEBI:136572"/>
        <dbReference type="ChEBI" id="CHEBI:456216"/>
        <dbReference type="EC" id="6.3.2.17"/>
    </reaction>
</comment>
<proteinExistence type="inferred from homology"/>
<dbReference type="Pfam" id="PF08245">
    <property type="entry name" value="Mur_ligase_M"/>
    <property type="match status" value="1"/>
</dbReference>
<evidence type="ECO:0000256" key="9">
    <source>
        <dbReference type="ARBA" id="ARBA00022723"/>
    </source>
</evidence>
<evidence type="ECO:0000256" key="18">
    <source>
        <dbReference type="ARBA" id="ARBA00047808"/>
    </source>
</evidence>
<keyword evidence="8 21" id="KW-0436">Ligase</keyword>
<evidence type="ECO:0000256" key="16">
    <source>
        <dbReference type="ARBA" id="ARBA00032510"/>
    </source>
</evidence>
<evidence type="ECO:0000256" key="7">
    <source>
        <dbReference type="ARBA" id="ARBA00019357"/>
    </source>
</evidence>
<comment type="function">
    <text evidence="1">Functions in two distinct reactions of the de novo folate biosynthetic pathway. Catalyzes the addition of a glutamate residue to dihydropteroate (7,8-dihydropteroate or H2Pte) to form dihydrofolate (7,8-dihydrofolate monoglutamate or H2Pte-Glu). Also catalyzes successive additions of L-glutamate to tetrahydrofolate or 10-formyltetrahydrofolate or 5,10-methylenetetrahydrofolate, leading to folylpolyglutamate derivatives.</text>
</comment>
<dbReference type="SUPFAM" id="SSF53244">
    <property type="entry name" value="MurD-like peptide ligases, peptide-binding domain"/>
    <property type="match status" value="1"/>
</dbReference>
<comment type="similarity">
    <text evidence="4 21">Belongs to the folylpolyglutamate synthase family.</text>
</comment>
<evidence type="ECO:0000256" key="21">
    <source>
        <dbReference type="PIRNR" id="PIRNR001563"/>
    </source>
</evidence>
<keyword evidence="12" id="KW-0460">Magnesium</keyword>
<evidence type="ECO:0000256" key="4">
    <source>
        <dbReference type="ARBA" id="ARBA00008276"/>
    </source>
</evidence>
<evidence type="ECO:0000256" key="20">
    <source>
        <dbReference type="ARBA" id="ARBA00049161"/>
    </source>
</evidence>
<evidence type="ECO:0000256" key="19">
    <source>
        <dbReference type="ARBA" id="ARBA00049035"/>
    </source>
</evidence>
<evidence type="ECO:0000256" key="5">
    <source>
        <dbReference type="ARBA" id="ARBA00013023"/>
    </source>
</evidence>
<evidence type="ECO:0000256" key="10">
    <source>
        <dbReference type="ARBA" id="ARBA00022741"/>
    </source>
</evidence>
<evidence type="ECO:0000256" key="13">
    <source>
        <dbReference type="ARBA" id="ARBA00022909"/>
    </source>
</evidence>
<dbReference type="InterPro" id="IPR013221">
    <property type="entry name" value="Mur_ligase_cen"/>
</dbReference>
<dbReference type="InterPro" id="IPR004101">
    <property type="entry name" value="Mur_ligase_C"/>
</dbReference>
<evidence type="ECO:0000259" key="22">
    <source>
        <dbReference type="Pfam" id="PF02875"/>
    </source>
</evidence>
<dbReference type="Proteomes" id="UP000679126">
    <property type="component" value="Unassembled WGS sequence"/>
</dbReference>
<dbReference type="InterPro" id="IPR001645">
    <property type="entry name" value="Folylpolyglutamate_synth"/>
</dbReference>
<dbReference type="InterPro" id="IPR036615">
    <property type="entry name" value="Mur_ligase_C_dom_sf"/>
</dbReference>
<dbReference type="InterPro" id="IPR018109">
    <property type="entry name" value="Folylpolyglutamate_synth_CS"/>
</dbReference>
<evidence type="ECO:0000256" key="3">
    <source>
        <dbReference type="ARBA" id="ARBA00005150"/>
    </source>
</evidence>
<evidence type="ECO:0000256" key="17">
    <source>
        <dbReference type="ARBA" id="ARBA00047493"/>
    </source>
</evidence>
<evidence type="ECO:0000256" key="12">
    <source>
        <dbReference type="ARBA" id="ARBA00022842"/>
    </source>
</evidence>
<keyword evidence="11 21" id="KW-0067">ATP-binding</keyword>
<evidence type="ECO:0000256" key="8">
    <source>
        <dbReference type="ARBA" id="ARBA00022598"/>
    </source>
</evidence>
<organism evidence="24 25">
    <name type="scientific">Chitinophaga chungangae</name>
    <dbReference type="NCBI Taxonomy" id="2821488"/>
    <lineage>
        <taxon>Bacteria</taxon>
        <taxon>Pseudomonadati</taxon>
        <taxon>Bacteroidota</taxon>
        <taxon>Chitinophagia</taxon>
        <taxon>Chitinophagales</taxon>
        <taxon>Chitinophagaceae</taxon>
        <taxon>Chitinophaga</taxon>
    </lineage>
</organism>
<name>A0ABS3YHZ4_9BACT</name>
<dbReference type="InterPro" id="IPR036565">
    <property type="entry name" value="Mur-like_cat_sf"/>
</dbReference>
<dbReference type="SUPFAM" id="SSF53623">
    <property type="entry name" value="MurD-like peptide ligases, catalytic domain"/>
    <property type="match status" value="1"/>
</dbReference>
<comment type="pathway">
    <text evidence="3">Cofactor biosynthesis; tetrahydrofolylpolyglutamate biosynthesis.</text>
</comment>
<protein>
    <recommendedName>
        <fullName evidence="7">Dihydrofolate synthase/folylpolyglutamate synthase</fullName>
        <ecNumber evidence="5">6.3.2.12</ecNumber>
        <ecNumber evidence="6">6.3.2.17</ecNumber>
    </recommendedName>
    <alternativeName>
        <fullName evidence="16">Folylpoly-gamma-glutamate synthetase-dihydrofolate synthetase</fullName>
    </alternativeName>
    <alternativeName>
        <fullName evidence="14">Folylpolyglutamate synthetase</fullName>
    </alternativeName>
    <alternativeName>
        <fullName evidence="15">Tetrahydrofolylpolyglutamate synthase</fullName>
    </alternativeName>
</protein>
<dbReference type="Gene3D" id="3.40.1190.10">
    <property type="entry name" value="Mur-like, catalytic domain"/>
    <property type="match status" value="1"/>
</dbReference>
<dbReference type="PIRSF" id="PIRSF001563">
    <property type="entry name" value="Folylpolyglu_synth"/>
    <property type="match status" value="1"/>
</dbReference>
<keyword evidence="9" id="KW-0479">Metal-binding</keyword>
<dbReference type="Gene3D" id="3.90.190.20">
    <property type="entry name" value="Mur ligase, C-terminal domain"/>
    <property type="match status" value="1"/>
</dbReference>
<evidence type="ECO:0000259" key="23">
    <source>
        <dbReference type="Pfam" id="PF08245"/>
    </source>
</evidence>
<comment type="catalytic activity">
    <reaction evidence="17">
        <text>(6S)-5,6,7,8-tetrahydrofolyl-(gamma-L-Glu)(n) + L-glutamate + ATP = (6S)-5,6,7,8-tetrahydrofolyl-(gamma-L-Glu)(n+1) + ADP + phosphate + H(+)</text>
        <dbReference type="Rhea" id="RHEA:10580"/>
        <dbReference type="Rhea" id="RHEA-COMP:14738"/>
        <dbReference type="Rhea" id="RHEA-COMP:14740"/>
        <dbReference type="ChEBI" id="CHEBI:15378"/>
        <dbReference type="ChEBI" id="CHEBI:29985"/>
        <dbReference type="ChEBI" id="CHEBI:30616"/>
        <dbReference type="ChEBI" id="CHEBI:43474"/>
        <dbReference type="ChEBI" id="CHEBI:141005"/>
        <dbReference type="ChEBI" id="CHEBI:456216"/>
        <dbReference type="EC" id="6.3.2.17"/>
    </reaction>
</comment>
<evidence type="ECO:0000256" key="1">
    <source>
        <dbReference type="ARBA" id="ARBA00002714"/>
    </source>
</evidence>
<dbReference type="EC" id="6.3.2.17" evidence="6"/>
<sequence>MNYQQTIEFLFSQLPMFSKVGASAFKNDLLNIRELCGILGHPEQKFPSIHIAGTNGKGSTSHMLSAILQQAGYKTGLYTSPHLHDFRERIKVNGEMIPEEAVVRFTERMKPSIATIQPSFFELTVAMAFEYFVERQIDIAVIETGLGGRLDSTNIISPLLSLITNISYDHMNILGDTLQQIAFEKAGIIKPDTPVVISETQPESVRVFSDTADKRNAPIRFADKEYRVIHRQPGANALHLSVEYIPTGDVEPYVLDLPGHYQEKNLIGVLAAMEILQLKGFPVPQETIRAALSNVKRLTGLGGRWEVIAQNPYTVLDVGHNEAGIHAIMEQLALVSYRKLHIVTGFVKDKDVAASLRQLPPDATYYFTKAQIPRAMHENDLLKLAREEDLQGTAYPDVPSAYAAAQAHAGKDDMILVCGSVFIVGEMPVGSGRI</sequence>
<comment type="caution">
    <text evidence="24">The sequence shown here is derived from an EMBL/GenBank/DDBJ whole genome shotgun (WGS) entry which is preliminary data.</text>
</comment>
<evidence type="ECO:0000256" key="14">
    <source>
        <dbReference type="ARBA" id="ARBA00030048"/>
    </source>
</evidence>
<dbReference type="RefSeq" id="WP_209147032.1">
    <property type="nucleotide sequence ID" value="NZ_JAGHKP010000003.1"/>
</dbReference>
<evidence type="ECO:0000256" key="11">
    <source>
        <dbReference type="ARBA" id="ARBA00022840"/>
    </source>
</evidence>
<evidence type="ECO:0000256" key="15">
    <source>
        <dbReference type="ARBA" id="ARBA00030592"/>
    </source>
</evidence>
<gene>
    <name evidence="24" type="ORF">J7I43_16895</name>
</gene>
<dbReference type="PANTHER" id="PTHR11136:SF0">
    <property type="entry name" value="DIHYDROFOLATE SYNTHETASE-RELATED"/>
    <property type="match status" value="1"/>
</dbReference>
<evidence type="ECO:0000313" key="25">
    <source>
        <dbReference type="Proteomes" id="UP000679126"/>
    </source>
</evidence>
<keyword evidence="25" id="KW-1185">Reference proteome</keyword>
<evidence type="ECO:0000256" key="6">
    <source>
        <dbReference type="ARBA" id="ARBA00013025"/>
    </source>
</evidence>
<dbReference type="EMBL" id="JAGHKP010000003">
    <property type="protein sequence ID" value="MBO9153908.1"/>
    <property type="molecule type" value="Genomic_DNA"/>
</dbReference>
<comment type="catalytic activity">
    <reaction evidence="18">
        <text>10-formyltetrahydrofolyl-(gamma-L-Glu)(n) + L-glutamate + ATP = 10-formyltetrahydrofolyl-(gamma-L-Glu)(n+1) + ADP + phosphate + H(+)</text>
        <dbReference type="Rhea" id="RHEA:51904"/>
        <dbReference type="Rhea" id="RHEA-COMP:13088"/>
        <dbReference type="Rhea" id="RHEA-COMP:14300"/>
        <dbReference type="ChEBI" id="CHEBI:15378"/>
        <dbReference type="ChEBI" id="CHEBI:29985"/>
        <dbReference type="ChEBI" id="CHEBI:30616"/>
        <dbReference type="ChEBI" id="CHEBI:43474"/>
        <dbReference type="ChEBI" id="CHEBI:134413"/>
        <dbReference type="ChEBI" id="CHEBI:456216"/>
        <dbReference type="EC" id="6.3.2.17"/>
    </reaction>
</comment>
<keyword evidence="10 21" id="KW-0547">Nucleotide-binding</keyword>
<dbReference type="PANTHER" id="PTHR11136">
    <property type="entry name" value="FOLYLPOLYGLUTAMATE SYNTHASE-RELATED"/>
    <property type="match status" value="1"/>
</dbReference>